<dbReference type="InterPro" id="IPR008915">
    <property type="entry name" value="Peptidase_M50"/>
</dbReference>
<keyword evidence="5" id="KW-0809">Transit peptide</keyword>
<dbReference type="AlphaFoldDB" id="A0A100XWL8"/>
<evidence type="ECO:0000256" key="7">
    <source>
        <dbReference type="ARBA" id="ARBA00023136"/>
    </source>
</evidence>
<keyword evidence="11" id="KW-1185">Reference proteome</keyword>
<proteinExistence type="predicted"/>
<evidence type="ECO:0000313" key="11">
    <source>
        <dbReference type="Proteomes" id="UP000053462"/>
    </source>
</evidence>
<protein>
    <submittedName>
        <fullName evidence="10">Metalloprotease</fullName>
    </submittedName>
</protein>
<evidence type="ECO:0000256" key="2">
    <source>
        <dbReference type="ARBA" id="ARBA00022670"/>
    </source>
</evidence>
<feature type="transmembrane region" description="Helical" evidence="8">
    <location>
        <begin position="313"/>
        <end position="336"/>
    </location>
</feature>
<feature type="domain" description="Peptidase M50" evidence="9">
    <location>
        <begin position="192"/>
        <end position="371"/>
    </location>
</feature>
<accession>A0A100XWL8</accession>
<dbReference type="EMBL" id="LLYW01000035">
    <property type="protein sequence ID" value="KUH32463.1"/>
    <property type="molecule type" value="Genomic_DNA"/>
</dbReference>
<keyword evidence="10" id="KW-0482">Metalloprotease</keyword>
<reference evidence="10 11" key="1">
    <citation type="submission" date="2015-10" db="EMBL/GenBank/DDBJ databases">
        <title>Draft genome sequence of Thermococcus celericrescens strain DSM 17994.</title>
        <authorList>
            <person name="Hong S.-J."/>
            <person name="Park C.-E."/>
            <person name="Shin J.-H."/>
        </authorList>
    </citation>
    <scope>NUCLEOTIDE SEQUENCE [LARGE SCALE GENOMIC DNA]</scope>
    <source>
        <strain evidence="10 11">DSM 17994</strain>
    </source>
</reference>
<dbReference type="PANTHER" id="PTHR31412">
    <property type="entry name" value="ZINC METALLOPROTEASE EGY1"/>
    <property type="match status" value="1"/>
</dbReference>
<organism evidence="10 11">
    <name type="scientific">Thermococcus celericrescens</name>
    <dbReference type="NCBI Taxonomy" id="227598"/>
    <lineage>
        <taxon>Archaea</taxon>
        <taxon>Methanobacteriati</taxon>
        <taxon>Methanobacteriota</taxon>
        <taxon>Thermococci</taxon>
        <taxon>Thermococcales</taxon>
        <taxon>Thermococcaceae</taxon>
        <taxon>Thermococcus</taxon>
    </lineage>
</organism>
<keyword evidence="4" id="KW-0378">Hydrolase</keyword>
<comment type="caution">
    <text evidence="10">The sequence shown here is derived from an EMBL/GenBank/DDBJ whole genome shotgun (WGS) entry which is preliminary data.</text>
</comment>
<evidence type="ECO:0000256" key="6">
    <source>
        <dbReference type="ARBA" id="ARBA00022989"/>
    </source>
</evidence>
<dbReference type="InterPro" id="IPR044838">
    <property type="entry name" value="EGY1-like"/>
</dbReference>
<name>A0A100XWL8_9EURY</name>
<dbReference type="GO" id="GO:0016020">
    <property type="term" value="C:membrane"/>
    <property type="evidence" value="ECO:0007669"/>
    <property type="project" value="UniProtKB-SubCell"/>
</dbReference>
<feature type="transmembrane region" description="Helical" evidence="8">
    <location>
        <begin position="357"/>
        <end position="386"/>
    </location>
</feature>
<evidence type="ECO:0000256" key="1">
    <source>
        <dbReference type="ARBA" id="ARBA00004141"/>
    </source>
</evidence>
<evidence type="ECO:0000256" key="4">
    <source>
        <dbReference type="ARBA" id="ARBA00022801"/>
    </source>
</evidence>
<evidence type="ECO:0000256" key="8">
    <source>
        <dbReference type="SAM" id="Phobius"/>
    </source>
</evidence>
<dbReference type="GO" id="GO:0008237">
    <property type="term" value="F:metallopeptidase activity"/>
    <property type="evidence" value="ECO:0007669"/>
    <property type="project" value="UniProtKB-KW"/>
</dbReference>
<evidence type="ECO:0000313" key="10">
    <source>
        <dbReference type="EMBL" id="KUH32463.1"/>
    </source>
</evidence>
<evidence type="ECO:0000256" key="3">
    <source>
        <dbReference type="ARBA" id="ARBA00022692"/>
    </source>
</evidence>
<feature type="transmembrane region" description="Helical" evidence="8">
    <location>
        <begin position="250"/>
        <end position="271"/>
    </location>
</feature>
<feature type="transmembrane region" description="Helical" evidence="8">
    <location>
        <begin position="406"/>
        <end position="425"/>
    </location>
</feature>
<dbReference type="CDD" id="cd06160">
    <property type="entry name" value="S2P-M50_like_2"/>
    <property type="match status" value="1"/>
</dbReference>
<keyword evidence="6 8" id="KW-1133">Transmembrane helix</keyword>
<sequence>MSRGIYECVRCGRREVVDSSEPVLERSCPACGGDMVLVGFEAGAENAEIPGAPNEPSVSQRVPLHAVHPAALPPAVEAKLSEFYIIEPRGVEGNVFTFEVRDVLEENFERVLRELEELGYWAALKRRGGKVLLYVFPAGEVKEDNRWLPWVFLIATIFTTFLAGYWLSLSYISLLDEYGLPGIRNPYVNALAFSISVMAILGTHELGHKIAAAYHGVRATMPYFIPFPSMLGTMGAVIRVKSPLPTRNAAIDLGVSGPIAGFLVAIPVSIIGLKLSVPVPISMVPPTGGITFGENLFFMFIEKYVVTFPENSVVFLHPVAIAGWVGILVTFLNLIPAAQLDGGHIARAFLGERTHRYLTTAVGLVLIGMSFLWVGWLIWGILVLMMGAMGNPGALDEVSPISKKRIALALAALVLFILSATPAPISATG</sequence>
<dbReference type="PANTHER" id="PTHR31412:SF0">
    <property type="entry name" value="ZINC METALLOPROTEASE EGY1, CHLOROPLASTIC-RELATED"/>
    <property type="match status" value="1"/>
</dbReference>
<dbReference type="OrthoDB" id="19110at2157"/>
<gene>
    <name evidence="10" type="ORF">APY94_10295</name>
</gene>
<dbReference type="GO" id="GO:0006508">
    <property type="term" value="P:proteolysis"/>
    <property type="evidence" value="ECO:0007669"/>
    <property type="project" value="UniProtKB-KW"/>
</dbReference>
<keyword evidence="2 10" id="KW-0645">Protease</keyword>
<feature type="transmembrane region" description="Helical" evidence="8">
    <location>
        <begin position="219"/>
        <end position="238"/>
    </location>
</feature>
<evidence type="ECO:0000259" key="9">
    <source>
        <dbReference type="Pfam" id="PF02163"/>
    </source>
</evidence>
<dbReference type="Proteomes" id="UP000053462">
    <property type="component" value="Unassembled WGS sequence"/>
</dbReference>
<feature type="transmembrane region" description="Helical" evidence="8">
    <location>
        <begin position="147"/>
        <end position="167"/>
    </location>
</feature>
<dbReference type="RefSeq" id="WP_058939543.1">
    <property type="nucleotide sequence ID" value="NZ_LLYW01000035.1"/>
</dbReference>
<keyword evidence="7 8" id="KW-0472">Membrane</keyword>
<dbReference type="Pfam" id="PF02163">
    <property type="entry name" value="Peptidase_M50"/>
    <property type="match status" value="1"/>
</dbReference>
<comment type="subcellular location">
    <subcellularLocation>
        <location evidence="1">Membrane</location>
        <topology evidence="1">Multi-pass membrane protein</topology>
    </subcellularLocation>
</comment>
<dbReference type="STRING" id="227598.APY94_10295"/>
<keyword evidence="3 8" id="KW-0812">Transmembrane</keyword>
<evidence type="ECO:0000256" key="5">
    <source>
        <dbReference type="ARBA" id="ARBA00022946"/>
    </source>
</evidence>